<dbReference type="Gene3D" id="1.10.150.240">
    <property type="entry name" value="Putative phosphatase, domain 2"/>
    <property type="match status" value="1"/>
</dbReference>
<dbReference type="AlphaFoldDB" id="A0A0F6Z5W7"/>
<evidence type="ECO:0000313" key="2">
    <source>
        <dbReference type="Proteomes" id="UP000034037"/>
    </source>
</evidence>
<dbReference type="SFLD" id="SFLDG01129">
    <property type="entry name" value="C1.5:_HAD__Beta-PGM__Phosphata"/>
    <property type="match status" value="1"/>
</dbReference>
<keyword evidence="2" id="KW-1185">Reference proteome</keyword>
<accession>A0A0F6Z5W7</accession>
<dbReference type="InterPro" id="IPR006439">
    <property type="entry name" value="HAD-SF_hydro_IA"/>
</dbReference>
<dbReference type="PANTHER" id="PTHR18901">
    <property type="entry name" value="2-DEOXYGLUCOSE-6-PHOSPHATE PHOSPHATASE 2"/>
    <property type="match status" value="1"/>
</dbReference>
<dbReference type="Proteomes" id="UP000034037">
    <property type="component" value="Chromosome"/>
</dbReference>
<dbReference type="InterPro" id="IPR023198">
    <property type="entry name" value="PGP-like_dom2"/>
</dbReference>
<dbReference type="NCBIfam" id="TIGR01509">
    <property type="entry name" value="HAD-SF-IA-v3"/>
    <property type="match status" value="1"/>
</dbReference>
<dbReference type="InterPro" id="IPR036412">
    <property type="entry name" value="HAD-like_sf"/>
</dbReference>
<dbReference type="PANTHER" id="PTHR18901:SF38">
    <property type="entry name" value="PSEUDOURIDINE-5'-PHOSPHATASE"/>
    <property type="match status" value="1"/>
</dbReference>
<dbReference type="Gene3D" id="3.40.50.1000">
    <property type="entry name" value="HAD superfamily/HAD-like"/>
    <property type="match status" value="1"/>
</dbReference>
<dbReference type="EMBL" id="CP011309">
    <property type="protein sequence ID" value="AKF27483.1"/>
    <property type="molecule type" value="Genomic_DNA"/>
</dbReference>
<dbReference type="SFLD" id="SFLDS00003">
    <property type="entry name" value="Haloacid_Dehalogenase"/>
    <property type="match status" value="1"/>
</dbReference>
<evidence type="ECO:0000313" key="1">
    <source>
        <dbReference type="EMBL" id="AKF27483.1"/>
    </source>
</evidence>
<proteinExistence type="predicted"/>
<name>A0A0F6Z5W7_9CORY</name>
<dbReference type="PATRIC" id="fig|92706.3.peg.1660"/>
<dbReference type="Pfam" id="PF00702">
    <property type="entry name" value="Hydrolase"/>
    <property type="match status" value="1"/>
</dbReference>
<sequence>MIKAIFWDMDGTMVDSEPQWGIATYELSEAMGRRLTPELRELTVGSSLPRTMRLCAEHAGITLSDADYERYRAGMFARVHELFDESLVPNLGVTELLTELKALEIPMLVTTNTERDLATRSVAAVGNEFFIGSIAGDEVPTAKPAPDMYLEAARRVGFDPSECLVFEDSYNGMLGAVTAGCRVIGLHPEEVQAPEGVVPLRSLHRKNSFEGVTAEMVTSWYHQIEPAGVAK</sequence>
<dbReference type="InterPro" id="IPR023214">
    <property type="entry name" value="HAD_sf"/>
</dbReference>
<dbReference type="HOGENOM" id="CLU_045011_13_1_11"/>
<protein>
    <submittedName>
        <fullName evidence="1">Phosphatase</fullName>
    </submittedName>
</protein>
<organism evidence="1 2">
    <name type="scientific">[Brevibacterium] flavum</name>
    <dbReference type="NCBI Taxonomy" id="92706"/>
    <lineage>
        <taxon>Bacteria</taxon>
        <taxon>Bacillati</taxon>
        <taxon>Actinomycetota</taxon>
        <taxon>Actinomycetes</taxon>
        <taxon>Mycobacteriales</taxon>
        <taxon>Corynebacteriaceae</taxon>
        <taxon>Corynebacterium</taxon>
    </lineage>
</organism>
<dbReference type="SUPFAM" id="SSF56784">
    <property type="entry name" value="HAD-like"/>
    <property type="match status" value="1"/>
</dbReference>
<gene>
    <name evidence="1" type="ORF">YH66_07965</name>
</gene>
<dbReference type="CDD" id="cd07505">
    <property type="entry name" value="HAD_BPGM-like"/>
    <property type="match status" value="1"/>
</dbReference>
<reference evidence="1 2" key="1">
    <citation type="submission" date="2015-04" db="EMBL/GenBank/DDBJ databases">
        <title>Complete Genome Sequence of Brevibacterium flavum ATCC 15168.</title>
        <authorList>
            <person name="Ahn J."/>
            <person name="Park G."/>
            <person name="Jeon W."/>
            <person name="Jang Y."/>
            <person name="Jang M."/>
            <person name="Lee H."/>
            <person name="Lee H."/>
        </authorList>
    </citation>
    <scope>NUCLEOTIDE SEQUENCE [LARGE SCALE GENOMIC DNA]</scope>
    <source>
        <strain evidence="1 2">ATCC 15168</strain>
    </source>
</reference>
<dbReference type="RefSeq" id="WP_003860010.1">
    <property type="nucleotide sequence ID" value="NZ_CP011309.1"/>
</dbReference>